<accession>A0A9X1UVA8</accession>
<name>A0A9X1UVA8_9FLAO</name>
<evidence type="ECO:0000313" key="2">
    <source>
        <dbReference type="EMBL" id="MCG9970974.1"/>
    </source>
</evidence>
<dbReference type="RefSeq" id="WP_240096819.1">
    <property type="nucleotide sequence ID" value="NZ_JAJSON010000014.1"/>
</dbReference>
<dbReference type="PROSITE" id="PS51257">
    <property type="entry name" value="PROKAR_LIPOPROTEIN"/>
    <property type="match status" value="1"/>
</dbReference>
<evidence type="ECO:0000256" key="1">
    <source>
        <dbReference type="SAM" id="Phobius"/>
    </source>
</evidence>
<gene>
    <name evidence="2" type="ORF">LU635_04935</name>
</gene>
<keyword evidence="3" id="KW-1185">Reference proteome</keyword>
<dbReference type="EMBL" id="JAJSON010000014">
    <property type="protein sequence ID" value="MCG9970974.1"/>
    <property type="molecule type" value="Genomic_DNA"/>
</dbReference>
<dbReference type="AlphaFoldDB" id="A0A9X1UVA8"/>
<proteinExistence type="predicted"/>
<feature type="transmembrane region" description="Helical" evidence="1">
    <location>
        <begin position="141"/>
        <end position="159"/>
    </location>
</feature>
<reference evidence="2" key="1">
    <citation type="submission" date="2021-12" db="EMBL/GenBank/DDBJ databases">
        <title>Description of Gramella crocea sp. nov., a new bacterium isolated from activated sludge.</title>
        <authorList>
            <person name="Zhang X."/>
        </authorList>
    </citation>
    <scope>NUCLEOTIDE SEQUENCE</scope>
    <source>
        <strain evidence="2">YB25</strain>
    </source>
</reference>
<keyword evidence="1" id="KW-0472">Membrane</keyword>
<dbReference type="Proteomes" id="UP001139344">
    <property type="component" value="Unassembled WGS sequence"/>
</dbReference>
<keyword evidence="1" id="KW-1133">Transmembrane helix</keyword>
<evidence type="ECO:0000313" key="3">
    <source>
        <dbReference type="Proteomes" id="UP001139344"/>
    </source>
</evidence>
<comment type="caution">
    <text evidence="2">The sequence shown here is derived from an EMBL/GenBank/DDBJ whole genome shotgun (WGS) entry which is preliminary data.</text>
</comment>
<sequence>MKKIYYILIGIILGVLLVGCRSKKSVSEKQETVRIDTVKVYQKITDTIFKDRVITKTKPVYFETEIPCDSNQTGKVGSGNNFTEYRIKDGRVFIKTNIDSISNVWQEYYRSKTIKDSIEIRKELEQTYSKVSETKVYVYPWWIYALIIGCILFAGLWVYQKFLLPIRL</sequence>
<evidence type="ECO:0008006" key="4">
    <source>
        <dbReference type="Google" id="ProtNLM"/>
    </source>
</evidence>
<keyword evidence="1" id="KW-0812">Transmembrane</keyword>
<protein>
    <recommendedName>
        <fullName evidence="4">Lipoprotein</fullName>
    </recommendedName>
</protein>
<organism evidence="2 3">
    <name type="scientific">Christiangramia crocea</name>
    <dbReference type="NCBI Taxonomy" id="2904124"/>
    <lineage>
        <taxon>Bacteria</taxon>
        <taxon>Pseudomonadati</taxon>
        <taxon>Bacteroidota</taxon>
        <taxon>Flavobacteriia</taxon>
        <taxon>Flavobacteriales</taxon>
        <taxon>Flavobacteriaceae</taxon>
        <taxon>Christiangramia</taxon>
    </lineage>
</organism>